<reference evidence="8" key="1">
    <citation type="journal article" date="2023" name="Science">
        <title>Genome structures resolve the early diversification of teleost fishes.</title>
        <authorList>
            <person name="Parey E."/>
            <person name="Louis A."/>
            <person name="Montfort J."/>
            <person name="Bouchez O."/>
            <person name="Roques C."/>
            <person name="Iampietro C."/>
            <person name="Lluch J."/>
            <person name="Castinel A."/>
            <person name="Donnadieu C."/>
            <person name="Desvignes T."/>
            <person name="Floi Bucao C."/>
            <person name="Jouanno E."/>
            <person name="Wen M."/>
            <person name="Mejri S."/>
            <person name="Dirks R."/>
            <person name="Jansen H."/>
            <person name="Henkel C."/>
            <person name="Chen W.J."/>
            <person name="Zahm M."/>
            <person name="Cabau C."/>
            <person name="Klopp C."/>
            <person name="Thompson A.W."/>
            <person name="Robinson-Rechavi M."/>
            <person name="Braasch I."/>
            <person name="Lecointre G."/>
            <person name="Bobe J."/>
            <person name="Postlethwait J.H."/>
            <person name="Berthelot C."/>
            <person name="Roest Crollius H."/>
            <person name="Guiguen Y."/>
        </authorList>
    </citation>
    <scope>NUCLEOTIDE SEQUENCE</scope>
    <source>
        <strain evidence="8">NC1722</strain>
    </source>
</reference>
<keyword evidence="3" id="KW-0547">Nucleotide-binding</keyword>
<dbReference type="InterPro" id="IPR000719">
    <property type="entry name" value="Prot_kinase_dom"/>
</dbReference>
<dbReference type="Pfam" id="PF00069">
    <property type="entry name" value="Pkinase"/>
    <property type="match status" value="1"/>
</dbReference>
<dbReference type="GO" id="GO:0004674">
    <property type="term" value="F:protein serine/threonine kinase activity"/>
    <property type="evidence" value="ECO:0007669"/>
    <property type="project" value="UniProtKB-KW"/>
</dbReference>
<dbReference type="GO" id="GO:0005737">
    <property type="term" value="C:cytoplasm"/>
    <property type="evidence" value="ECO:0007669"/>
    <property type="project" value="TreeGrafter"/>
</dbReference>
<keyword evidence="2" id="KW-0808">Transferase</keyword>
<evidence type="ECO:0000256" key="6">
    <source>
        <dbReference type="SAM" id="MobiDB-lite"/>
    </source>
</evidence>
<evidence type="ECO:0000256" key="2">
    <source>
        <dbReference type="ARBA" id="ARBA00022679"/>
    </source>
</evidence>
<keyword evidence="1" id="KW-0723">Serine/threonine-protein kinase</keyword>
<evidence type="ECO:0000256" key="1">
    <source>
        <dbReference type="ARBA" id="ARBA00022527"/>
    </source>
</evidence>
<dbReference type="GO" id="GO:0005524">
    <property type="term" value="F:ATP binding"/>
    <property type="evidence" value="ECO:0007669"/>
    <property type="project" value="UniProtKB-KW"/>
</dbReference>
<protein>
    <recommendedName>
        <fullName evidence="7">Protein kinase domain-containing protein</fullName>
    </recommendedName>
</protein>
<dbReference type="PANTHER" id="PTHR24058">
    <property type="entry name" value="DUAL SPECIFICITY PROTEIN KINASE"/>
    <property type="match status" value="1"/>
</dbReference>
<dbReference type="InterPro" id="IPR008271">
    <property type="entry name" value="Ser/Thr_kinase_AS"/>
</dbReference>
<dbReference type="PANTHER" id="PTHR24058:SF46">
    <property type="entry name" value="HOMEODOMAIN-INTERACTING PROTEIN KINASE 4"/>
    <property type="match status" value="1"/>
</dbReference>
<accession>A0AAD7RWR4</accession>
<dbReference type="PROSITE" id="PS50011">
    <property type="entry name" value="PROTEIN_KINASE_DOM"/>
    <property type="match status" value="1"/>
</dbReference>
<organism evidence="8 9">
    <name type="scientific">Aldrovandia affinis</name>
    <dbReference type="NCBI Taxonomy" id="143900"/>
    <lineage>
        <taxon>Eukaryota</taxon>
        <taxon>Metazoa</taxon>
        <taxon>Chordata</taxon>
        <taxon>Craniata</taxon>
        <taxon>Vertebrata</taxon>
        <taxon>Euteleostomi</taxon>
        <taxon>Actinopterygii</taxon>
        <taxon>Neopterygii</taxon>
        <taxon>Teleostei</taxon>
        <taxon>Notacanthiformes</taxon>
        <taxon>Halosauridae</taxon>
        <taxon>Aldrovandia</taxon>
    </lineage>
</organism>
<evidence type="ECO:0000256" key="5">
    <source>
        <dbReference type="ARBA" id="ARBA00022840"/>
    </source>
</evidence>
<dbReference type="GO" id="GO:0005634">
    <property type="term" value="C:nucleus"/>
    <property type="evidence" value="ECO:0007669"/>
    <property type="project" value="TreeGrafter"/>
</dbReference>
<dbReference type="AlphaFoldDB" id="A0AAD7RWR4"/>
<name>A0AAD7RWR4_9TELE</name>
<keyword evidence="9" id="KW-1185">Reference proteome</keyword>
<dbReference type="InterPro" id="IPR050494">
    <property type="entry name" value="Ser_Thr_dual-spec_kinase"/>
</dbReference>
<keyword evidence="5" id="KW-0067">ATP-binding</keyword>
<evidence type="ECO:0000256" key="4">
    <source>
        <dbReference type="ARBA" id="ARBA00022777"/>
    </source>
</evidence>
<evidence type="ECO:0000259" key="7">
    <source>
        <dbReference type="PROSITE" id="PS50011"/>
    </source>
</evidence>
<evidence type="ECO:0000313" key="8">
    <source>
        <dbReference type="EMBL" id="KAJ8391699.1"/>
    </source>
</evidence>
<dbReference type="PROSITE" id="PS00108">
    <property type="entry name" value="PROTEIN_KINASE_ST"/>
    <property type="match status" value="1"/>
</dbReference>
<proteinExistence type="predicted"/>
<keyword evidence="4" id="KW-0418">Kinase</keyword>
<evidence type="ECO:0000256" key="3">
    <source>
        <dbReference type="ARBA" id="ARBA00022741"/>
    </source>
</evidence>
<dbReference type="EMBL" id="JAINUG010000154">
    <property type="protein sequence ID" value="KAJ8391699.1"/>
    <property type="molecule type" value="Genomic_DNA"/>
</dbReference>
<feature type="compositionally biased region" description="Low complexity" evidence="6">
    <location>
        <begin position="666"/>
        <end position="675"/>
    </location>
</feature>
<dbReference type="SMART" id="SM00220">
    <property type="entry name" value="S_TKc"/>
    <property type="match status" value="1"/>
</dbReference>
<dbReference type="GO" id="GO:0004713">
    <property type="term" value="F:protein tyrosine kinase activity"/>
    <property type="evidence" value="ECO:0007669"/>
    <property type="project" value="TreeGrafter"/>
</dbReference>
<gene>
    <name evidence="8" type="ORF">AAFF_G00086490</name>
</gene>
<feature type="compositionally biased region" description="Polar residues" evidence="6">
    <location>
        <begin position="542"/>
        <end position="554"/>
    </location>
</feature>
<feature type="region of interest" description="Disordered" evidence="6">
    <location>
        <begin position="602"/>
        <end position="634"/>
    </location>
</feature>
<dbReference type="Proteomes" id="UP001221898">
    <property type="component" value="Unassembled WGS sequence"/>
</dbReference>
<feature type="region of interest" description="Disordered" evidence="6">
    <location>
        <begin position="475"/>
        <end position="500"/>
    </location>
</feature>
<dbReference type="Gene3D" id="3.30.200.20">
    <property type="entry name" value="Phosphorylase Kinase, domain 1"/>
    <property type="match status" value="1"/>
</dbReference>
<evidence type="ECO:0000313" key="9">
    <source>
        <dbReference type="Proteomes" id="UP001221898"/>
    </source>
</evidence>
<comment type="caution">
    <text evidence="8">The sequence shown here is derived from an EMBL/GenBank/DDBJ whole genome shotgun (WGS) entry which is preliminary data.</text>
</comment>
<dbReference type="Gene3D" id="1.10.510.10">
    <property type="entry name" value="Transferase(Phosphotransferase) domain 1"/>
    <property type="match status" value="1"/>
</dbReference>
<feature type="region of interest" description="Disordered" evidence="6">
    <location>
        <begin position="541"/>
        <end position="560"/>
    </location>
</feature>
<feature type="domain" description="Protein kinase" evidence="7">
    <location>
        <begin position="11"/>
        <end position="335"/>
    </location>
</feature>
<dbReference type="SUPFAM" id="SSF56112">
    <property type="entry name" value="Protein kinase-like (PK-like)"/>
    <property type="match status" value="1"/>
</dbReference>
<dbReference type="InterPro" id="IPR011009">
    <property type="entry name" value="Kinase-like_dom_sf"/>
</dbReference>
<feature type="compositionally biased region" description="Low complexity" evidence="6">
    <location>
        <begin position="609"/>
        <end position="634"/>
    </location>
</feature>
<feature type="region of interest" description="Disordered" evidence="6">
    <location>
        <begin position="666"/>
        <end position="689"/>
    </location>
</feature>
<sequence>MATLSSETEQYDFIQFKGSGKFGMVAQYRRRSDSKTVAIKKLLSGGRALMMQEIKRVAAIERENVDDCNIVRFYEAFRDQRHCYLVFEELEKTLYQLQMEHEFGKMAIRDIRTITFQMLTALVKLEDMGIVHTDLKGKNIMVVNQQQQPFRVKLIDFGASLTTEQLSSMWKPYVQPRCYRAPEVLLGLPCCEKIDIWSLGCMMAELDTGSILFPGMSELEVAHRIFECRGLPSAHLIKSSSKAKRFFHVVVDPNGSYQLELNEIPPWSMSRIFKRCKVTSLDQLVTVEDPEPGFQRDDAAEIADRKCMVDLLKKMLTVDPRKRISARQALHHPFLTLQHLRVSHSYRQYYKHSVQGYKEALVPYQDTMDREHVPSQETSDHTQENCSLQRFLRSLFTCACVCRSPSVPHNLPVLQDNNVSVEETGNAENPEDLADNMADTDHAPCEEMEKEHSLLAIDHSQTTLQQGYQEAVIPQQPSREEHAGCALQPRSKSSSMEPQGPLVIVPNHNQELPKKEKGSLRSLQSLFTCFRVRWHKKRPVISENNDSQGDSGNAETHEDLADTDHTACDKVEKEHQLSAIDDRQTMLQQGYQMAVIPQQLSREEDAGCSFRSPSRSSSMQPQVSSVPSDVNSNDLDCTQNLDTCDQVFSREEDACSSSMELQVSSIPSLSSSMDSVPDPTQELPKKKKGSMRRWLRTLFTCFGVRRNKKQSVVAQDSDESL</sequence>